<organism evidence="3 4">
    <name type="scientific">Pedobacter nyackensis</name>
    <dbReference type="NCBI Taxonomy" id="475255"/>
    <lineage>
        <taxon>Bacteria</taxon>
        <taxon>Pseudomonadati</taxon>
        <taxon>Bacteroidota</taxon>
        <taxon>Sphingobacteriia</taxon>
        <taxon>Sphingobacteriales</taxon>
        <taxon>Sphingobacteriaceae</taxon>
        <taxon>Pedobacter</taxon>
    </lineage>
</organism>
<dbReference type="SUPFAM" id="SSF55347">
    <property type="entry name" value="Glyceraldehyde-3-phosphate dehydrogenase-like, C-terminal domain"/>
    <property type="match status" value="1"/>
</dbReference>
<evidence type="ECO:0000259" key="1">
    <source>
        <dbReference type="Pfam" id="PF01408"/>
    </source>
</evidence>
<feature type="domain" description="Gfo/Idh/MocA-like oxidoreductase bacterial type C-terminal" evidence="2">
    <location>
        <begin position="218"/>
        <end position="275"/>
    </location>
</feature>
<proteinExistence type="predicted"/>
<dbReference type="STRING" id="475255.SAMN04488101_101550"/>
<name>A0A1W2AEZ9_9SPHI</name>
<dbReference type="Proteomes" id="UP000192678">
    <property type="component" value="Unassembled WGS sequence"/>
</dbReference>
<dbReference type="InterPro" id="IPR050463">
    <property type="entry name" value="Gfo/Idh/MocA_oxidrdct_glycsds"/>
</dbReference>
<dbReference type="Pfam" id="PF01408">
    <property type="entry name" value="GFO_IDH_MocA"/>
    <property type="match status" value="1"/>
</dbReference>
<dbReference type="AlphaFoldDB" id="A0A1W2AEZ9"/>
<sequence length="476" mass="53006">MSTKEFSRRHFLKQTMMLSAAAAIAPGIIMGMSKGDIKLASPNERVNLACIGIGNRGAEIIRDLYKTGLVNIVALCDVDMGAAQTLAILKEFPDVPRFQDFRKMFDKMSNQIDAVTVGVPDFSHFPITMMAMGLGKHVYVEKPMARTFNEVELMMKAAKKYDKVVTQMGNQGHSEANYFQFKAWKEAGIIKDVTSITAHMNSPRRWHGWDINMKSFPAAQKMPDTLDWDIWQMATTGHSYNKDFVNGQWRCWFDLGMGALGDWGAHILDTAHEFLDLGLPYQINPILSGHNNFFYPTSTTLAFKFPKRGNMPALDVNWYDGINNLPPIPKGYGVSGLDPNIPPPSTGKIEPAKLNPGKIIYSKELTFKGGSHGSTLSIIPEEKAKAMAGSLPEVQQSPSNHFKNFLLACKGEEKTRSPFSVAGPLSQVFCLGVLAQKLNTKLEFDRKKKIIINNKVANALLIGPPPRKGWEQYYKV</sequence>
<dbReference type="GO" id="GO:0000166">
    <property type="term" value="F:nucleotide binding"/>
    <property type="evidence" value="ECO:0007669"/>
    <property type="project" value="InterPro"/>
</dbReference>
<evidence type="ECO:0000259" key="2">
    <source>
        <dbReference type="Pfam" id="PF19051"/>
    </source>
</evidence>
<dbReference type="OrthoDB" id="726883at2"/>
<evidence type="ECO:0000313" key="4">
    <source>
        <dbReference type="Proteomes" id="UP000192678"/>
    </source>
</evidence>
<dbReference type="Gene3D" id="3.30.360.10">
    <property type="entry name" value="Dihydrodipicolinate Reductase, domain 2"/>
    <property type="match status" value="1"/>
</dbReference>
<dbReference type="InterPro" id="IPR000683">
    <property type="entry name" value="Gfo/Idh/MocA-like_OxRdtase_N"/>
</dbReference>
<keyword evidence="4" id="KW-1185">Reference proteome</keyword>
<gene>
    <name evidence="3" type="ORF">SAMN04488101_101550</name>
</gene>
<dbReference type="PANTHER" id="PTHR43818">
    <property type="entry name" value="BCDNA.GH03377"/>
    <property type="match status" value="1"/>
</dbReference>
<dbReference type="PANTHER" id="PTHR43818:SF3">
    <property type="entry name" value="OXIDOREDUCTASE-RELATED"/>
    <property type="match status" value="1"/>
</dbReference>
<reference evidence="3 4" key="1">
    <citation type="submission" date="2017-04" db="EMBL/GenBank/DDBJ databases">
        <authorList>
            <person name="Afonso C.L."/>
            <person name="Miller P.J."/>
            <person name="Scott M.A."/>
            <person name="Spackman E."/>
            <person name="Goraichik I."/>
            <person name="Dimitrov K.M."/>
            <person name="Suarez D.L."/>
            <person name="Swayne D.E."/>
        </authorList>
    </citation>
    <scope>NUCLEOTIDE SEQUENCE [LARGE SCALE GENOMIC DNA]</scope>
    <source>
        <strain evidence="3 4">DSM 19625</strain>
    </source>
</reference>
<dbReference type="InterPro" id="IPR036291">
    <property type="entry name" value="NAD(P)-bd_dom_sf"/>
</dbReference>
<protein>
    <submittedName>
        <fullName evidence="3">Oxidoreductase family, NAD-binding Rossmann fold</fullName>
    </submittedName>
</protein>
<dbReference type="Gene3D" id="3.40.50.720">
    <property type="entry name" value="NAD(P)-binding Rossmann-like Domain"/>
    <property type="match status" value="1"/>
</dbReference>
<dbReference type="InterPro" id="IPR006311">
    <property type="entry name" value="TAT_signal"/>
</dbReference>
<evidence type="ECO:0000313" key="3">
    <source>
        <dbReference type="EMBL" id="SMC59267.1"/>
    </source>
</evidence>
<dbReference type="EMBL" id="FWYB01000001">
    <property type="protein sequence ID" value="SMC59267.1"/>
    <property type="molecule type" value="Genomic_DNA"/>
</dbReference>
<accession>A0A1W2AEZ9</accession>
<feature type="domain" description="Gfo/Idh/MocA-like oxidoreductase N-terminal" evidence="1">
    <location>
        <begin position="47"/>
        <end position="166"/>
    </location>
</feature>
<dbReference type="RefSeq" id="WP_084287115.1">
    <property type="nucleotide sequence ID" value="NZ_FWYB01000001.1"/>
</dbReference>
<dbReference type="InterPro" id="IPR043906">
    <property type="entry name" value="Gfo/Idh/MocA_OxRdtase_bact_C"/>
</dbReference>
<dbReference type="SUPFAM" id="SSF51735">
    <property type="entry name" value="NAD(P)-binding Rossmann-fold domains"/>
    <property type="match status" value="1"/>
</dbReference>
<dbReference type="PROSITE" id="PS51318">
    <property type="entry name" value="TAT"/>
    <property type="match status" value="1"/>
</dbReference>
<dbReference type="Pfam" id="PF19051">
    <property type="entry name" value="GFO_IDH_MocA_C2"/>
    <property type="match status" value="1"/>
</dbReference>